<dbReference type="GO" id="GO:0015031">
    <property type="term" value="P:protein transport"/>
    <property type="evidence" value="ECO:0007669"/>
    <property type="project" value="UniProtKB-KW"/>
</dbReference>
<protein>
    <recommendedName>
        <fullName evidence="12">TonB C-terminal domain-containing protein</fullName>
    </recommendedName>
</protein>
<keyword evidence="4" id="KW-1003">Cell membrane</keyword>
<keyword evidence="6 11" id="KW-0812">Transmembrane</keyword>
<evidence type="ECO:0000256" key="6">
    <source>
        <dbReference type="ARBA" id="ARBA00022692"/>
    </source>
</evidence>
<name>A0A0X1T6F5_PSEAA</name>
<feature type="region of interest" description="Disordered" evidence="10">
    <location>
        <begin position="82"/>
        <end position="186"/>
    </location>
</feature>
<feature type="compositionally biased region" description="Low complexity" evidence="10">
    <location>
        <begin position="150"/>
        <end position="163"/>
    </location>
</feature>
<reference evidence="14" key="1">
    <citation type="submission" date="2016-01" db="EMBL/GenBank/DDBJ databases">
        <authorList>
            <person name="Storey N.H."/>
            <person name="Neuman B.W."/>
        </authorList>
    </citation>
    <scope>NUCLEOTIDE SEQUENCE [LARGE SCALE GENOMIC DNA]</scope>
    <source>
        <strain evidence="14">NCPPB 2472</strain>
    </source>
</reference>
<organism evidence="13 14">
    <name type="scientific">Pseudomonas agarici</name>
    <dbReference type="NCBI Taxonomy" id="46677"/>
    <lineage>
        <taxon>Bacteria</taxon>
        <taxon>Pseudomonadati</taxon>
        <taxon>Pseudomonadota</taxon>
        <taxon>Gammaproteobacteria</taxon>
        <taxon>Pseudomonadales</taxon>
        <taxon>Pseudomonadaceae</taxon>
        <taxon>Pseudomonas</taxon>
    </lineage>
</organism>
<keyword evidence="7" id="KW-0653">Protein transport</keyword>
<dbReference type="PANTHER" id="PTHR33446">
    <property type="entry name" value="PROTEIN TONB-RELATED"/>
    <property type="match status" value="1"/>
</dbReference>
<dbReference type="SUPFAM" id="SSF74653">
    <property type="entry name" value="TolA/TonB C-terminal domain"/>
    <property type="match status" value="1"/>
</dbReference>
<proteinExistence type="inferred from homology"/>
<dbReference type="Pfam" id="PF03544">
    <property type="entry name" value="TonB_C"/>
    <property type="match status" value="1"/>
</dbReference>
<dbReference type="PANTHER" id="PTHR33446:SF2">
    <property type="entry name" value="PROTEIN TONB"/>
    <property type="match status" value="1"/>
</dbReference>
<dbReference type="KEGG" id="pagb:AWM79_21185"/>
<feature type="domain" description="TonB C-terminal" evidence="12">
    <location>
        <begin position="190"/>
        <end position="277"/>
    </location>
</feature>
<dbReference type="InterPro" id="IPR051045">
    <property type="entry name" value="TonB-dependent_transducer"/>
</dbReference>
<evidence type="ECO:0000256" key="10">
    <source>
        <dbReference type="SAM" id="MobiDB-lite"/>
    </source>
</evidence>
<sequence>MMASTTCGTLQRRPPNYLQGDGTRRWSLAILATLGVYAAVAAFLLYDAPIPTATAPAAMMIELAPVPVAQVVPEDLQVAPDKTVTMPSNAAMPAKPRALAKQARSQAQKPVPKPVAHPLQSTPQPARETLVSPSSTAQPARQNDQDDADQTSPAAASTATAPPKTEAMPAERTAASQSSRGAADPALRAQWESQLLAHIERFKRYPQGARERGDRGTAYLRFEIDTEGQVLSARIARSSGLAELDQAALDMIHRASPVPRPPMGSASRFTVPVVFAQ</sequence>
<evidence type="ECO:0000313" key="14">
    <source>
        <dbReference type="Proteomes" id="UP000063229"/>
    </source>
</evidence>
<dbReference type="GO" id="GO:0098797">
    <property type="term" value="C:plasma membrane protein complex"/>
    <property type="evidence" value="ECO:0007669"/>
    <property type="project" value="TreeGrafter"/>
</dbReference>
<feature type="transmembrane region" description="Helical" evidence="11">
    <location>
        <begin position="26"/>
        <end position="46"/>
    </location>
</feature>
<dbReference type="EMBL" id="CP014135">
    <property type="protein sequence ID" value="AMB87665.1"/>
    <property type="molecule type" value="Genomic_DNA"/>
</dbReference>
<evidence type="ECO:0000313" key="13">
    <source>
        <dbReference type="EMBL" id="AMB87665.1"/>
    </source>
</evidence>
<evidence type="ECO:0000256" key="2">
    <source>
        <dbReference type="ARBA" id="ARBA00006555"/>
    </source>
</evidence>
<dbReference type="NCBIfam" id="TIGR01352">
    <property type="entry name" value="tonB_Cterm"/>
    <property type="match status" value="1"/>
</dbReference>
<keyword evidence="14" id="KW-1185">Reference proteome</keyword>
<keyword evidence="3" id="KW-0813">Transport</keyword>
<comment type="similarity">
    <text evidence="2">Belongs to the TonB family.</text>
</comment>
<dbReference type="InterPro" id="IPR037682">
    <property type="entry name" value="TonB_C"/>
</dbReference>
<dbReference type="AlphaFoldDB" id="A0A0X1T6F5"/>
<evidence type="ECO:0000256" key="9">
    <source>
        <dbReference type="ARBA" id="ARBA00023136"/>
    </source>
</evidence>
<dbReference type="Proteomes" id="UP000063229">
    <property type="component" value="Chromosome"/>
</dbReference>
<gene>
    <name evidence="13" type="ORF">AWM79_21185</name>
</gene>
<keyword evidence="5" id="KW-0997">Cell inner membrane</keyword>
<evidence type="ECO:0000256" key="11">
    <source>
        <dbReference type="SAM" id="Phobius"/>
    </source>
</evidence>
<dbReference type="InterPro" id="IPR006260">
    <property type="entry name" value="TonB/TolA_C"/>
</dbReference>
<comment type="subcellular location">
    <subcellularLocation>
        <location evidence="1">Cell inner membrane</location>
        <topology evidence="1">Single-pass membrane protein</topology>
        <orientation evidence="1">Periplasmic side</orientation>
    </subcellularLocation>
</comment>
<evidence type="ECO:0000256" key="1">
    <source>
        <dbReference type="ARBA" id="ARBA00004383"/>
    </source>
</evidence>
<evidence type="ECO:0000256" key="8">
    <source>
        <dbReference type="ARBA" id="ARBA00022989"/>
    </source>
</evidence>
<dbReference type="PROSITE" id="PS52015">
    <property type="entry name" value="TONB_CTD"/>
    <property type="match status" value="1"/>
</dbReference>
<dbReference type="STRING" id="46677.AWM79_21185"/>
<evidence type="ECO:0000256" key="7">
    <source>
        <dbReference type="ARBA" id="ARBA00022927"/>
    </source>
</evidence>
<evidence type="ECO:0000256" key="4">
    <source>
        <dbReference type="ARBA" id="ARBA00022475"/>
    </source>
</evidence>
<accession>A0A0X1T6F5</accession>
<feature type="compositionally biased region" description="Polar residues" evidence="10">
    <location>
        <begin position="131"/>
        <end position="142"/>
    </location>
</feature>
<dbReference type="GO" id="GO:0031992">
    <property type="term" value="F:energy transducer activity"/>
    <property type="evidence" value="ECO:0007669"/>
    <property type="project" value="TreeGrafter"/>
</dbReference>
<dbReference type="GO" id="GO:0055085">
    <property type="term" value="P:transmembrane transport"/>
    <property type="evidence" value="ECO:0007669"/>
    <property type="project" value="InterPro"/>
</dbReference>
<dbReference type="Gene3D" id="3.30.1150.10">
    <property type="match status" value="1"/>
</dbReference>
<evidence type="ECO:0000256" key="5">
    <source>
        <dbReference type="ARBA" id="ARBA00022519"/>
    </source>
</evidence>
<keyword evidence="8 11" id="KW-1133">Transmembrane helix</keyword>
<evidence type="ECO:0000259" key="12">
    <source>
        <dbReference type="PROSITE" id="PS52015"/>
    </source>
</evidence>
<keyword evidence="9 11" id="KW-0472">Membrane</keyword>
<evidence type="ECO:0000256" key="3">
    <source>
        <dbReference type="ARBA" id="ARBA00022448"/>
    </source>
</evidence>